<evidence type="ECO:0000313" key="3">
    <source>
        <dbReference type="Proteomes" id="UP000663825"/>
    </source>
</evidence>
<protein>
    <recommendedName>
        <fullName evidence="5">Sulfotransferase</fullName>
    </recommendedName>
</protein>
<evidence type="ECO:0000313" key="2">
    <source>
        <dbReference type="EMBL" id="CAF4366315.1"/>
    </source>
</evidence>
<dbReference type="EMBL" id="CAJNXB010003684">
    <property type="protein sequence ID" value="CAF3331862.1"/>
    <property type="molecule type" value="Genomic_DNA"/>
</dbReference>
<dbReference type="InterPro" id="IPR027417">
    <property type="entry name" value="P-loop_NTPase"/>
</dbReference>
<evidence type="ECO:0000313" key="4">
    <source>
        <dbReference type="Proteomes" id="UP000663873"/>
    </source>
</evidence>
<gene>
    <name evidence="1" type="ORF">TIS948_LOCUS21422</name>
    <name evidence="2" type="ORF">UJA718_LOCUS16790</name>
</gene>
<organism evidence="1 3">
    <name type="scientific">Rotaria socialis</name>
    <dbReference type="NCBI Taxonomy" id="392032"/>
    <lineage>
        <taxon>Eukaryota</taxon>
        <taxon>Metazoa</taxon>
        <taxon>Spiralia</taxon>
        <taxon>Gnathifera</taxon>
        <taxon>Rotifera</taxon>
        <taxon>Eurotatoria</taxon>
        <taxon>Bdelloidea</taxon>
        <taxon>Philodinida</taxon>
        <taxon>Philodinidae</taxon>
        <taxon>Rotaria</taxon>
    </lineage>
</organism>
<dbReference type="InterPro" id="IPR052736">
    <property type="entry name" value="Stf3_sulfotransferase"/>
</dbReference>
<sequence>MGSDRSVTSLGTHCQHVMNYVAEHQYIAKQSLPSVSSLVICGFPRTRTTLLYNLLVCDQSCRASLYIDTDIEVVSPIARSDFIEKKCGNIGFASDCYVYCKNRKNFFLEFNSDSWICRELNKDYADDYDGIFLHMLNSVDASTSPWLLKSALHTFSLNKLLEHHPNALIIMIHRPLGTVLPSLCSLSLSATDWNFDSTNTITRDNVGKRCCHFMDIVIECILKFRTASNGVIKRLKNVFDINYNDLMKDPIDLVHRICNYFGLLWPDEMEIAMNHLAS</sequence>
<dbReference type="PANTHER" id="PTHR36451:SF1">
    <property type="entry name" value="OMEGA-HYDROXY-BETA-DIHYDROMENAQUINONE-9 SULFOTRANSFERASE STF3"/>
    <property type="match status" value="1"/>
</dbReference>
<proteinExistence type="predicted"/>
<dbReference type="PANTHER" id="PTHR36451">
    <property type="entry name" value="PAPS-DEPENDENT SULFOTRANSFERASE STF3"/>
    <property type="match status" value="1"/>
</dbReference>
<reference evidence="1" key="1">
    <citation type="submission" date="2021-02" db="EMBL/GenBank/DDBJ databases">
        <authorList>
            <person name="Nowell W R."/>
        </authorList>
    </citation>
    <scope>NUCLEOTIDE SEQUENCE</scope>
</reference>
<keyword evidence="4" id="KW-1185">Reference proteome</keyword>
<comment type="caution">
    <text evidence="1">The sequence shown here is derived from an EMBL/GenBank/DDBJ whole genome shotgun (WGS) entry which is preliminary data.</text>
</comment>
<dbReference type="SUPFAM" id="SSF52540">
    <property type="entry name" value="P-loop containing nucleoside triphosphate hydrolases"/>
    <property type="match status" value="1"/>
</dbReference>
<dbReference type="Pfam" id="PF13469">
    <property type="entry name" value="Sulfotransfer_3"/>
    <property type="match status" value="1"/>
</dbReference>
<dbReference type="EMBL" id="CAJOBP010002643">
    <property type="protein sequence ID" value="CAF4366315.1"/>
    <property type="molecule type" value="Genomic_DNA"/>
</dbReference>
<evidence type="ECO:0008006" key="5">
    <source>
        <dbReference type="Google" id="ProtNLM"/>
    </source>
</evidence>
<dbReference type="OrthoDB" id="10019515at2759"/>
<dbReference type="Proteomes" id="UP000663825">
    <property type="component" value="Unassembled WGS sequence"/>
</dbReference>
<name>A0A817UX24_9BILA</name>
<accession>A0A817UX24</accession>
<evidence type="ECO:0000313" key="1">
    <source>
        <dbReference type="EMBL" id="CAF3331862.1"/>
    </source>
</evidence>
<dbReference type="AlphaFoldDB" id="A0A817UX24"/>
<dbReference type="Proteomes" id="UP000663873">
    <property type="component" value="Unassembled WGS sequence"/>
</dbReference>
<dbReference type="Gene3D" id="3.40.50.300">
    <property type="entry name" value="P-loop containing nucleotide triphosphate hydrolases"/>
    <property type="match status" value="1"/>
</dbReference>